<sequence length="120" mass="13763">MMSPGLIKEVRSSGFAFPKDPCKSIISTQRGLKNVTFWRQTAKLCIHSSDQRRNDRWEERREEKRYGARVAAKLDAIICPTCNKICFSHIDLYSHSSHTLPLSPETDRCQQQQSAGMSFD</sequence>
<evidence type="ECO:0000313" key="3">
    <source>
        <dbReference type="Proteomes" id="UP001178461"/>
    </source>
</evidence>
<feature type="region of interest" description="Disordered" evidence="1">
    <location>
        <begin position="99"/>
        <end position="120"/>
    </location>
</feature>
<accession>A0AA35KXY8</accession>
<name>A0AA35KXY8_9SAUR</name>
<dbReference type="Proteomes" id="UP001178461">
    <property type="component" value="Chromosome 10"/>
</dbReference>
<dbReference type="AlphaFoldDB" id="A0AA35KXY8"/>
<organism evidence="2 3">
    <name type="scientific">Podarcis lilfordi</name>
    <name type="common">Lilford's wall lizard</name>
    <dbReference type="NCBI Taxonomy" id="74358"/>
    <lineage>
        <taxon>Eukaryota</taxon>
        <taxon>Metazoa</taxon>
        <taxon>Chordata</taxon>
        <taxon>Craniata</taxon>
        <taxon>Vertebrata</taxon>
        <taxon>Euteleostomi</taxon>
        <taxon>Lepidosauria</taxon>
        <taxon>Squamata</taxon>
        <taxon>Bifurcata</taxon>
        <taxon>Unidentata</taxon>
        <taxon>Episquamata</taxon>
        <taxon>Laterata</taxon>
        <taxon>Lacertibaenia</taxon>
        <taxon>Lacertidae</taxon>
        <taxon>Podarcis</taxon>
    </lineage>
</organism>
<evidence type="ECO:0000256" key="1">
    <source>
        <dbReference type="SAM" id="MobiDB-lite"/>
    </source>
</evidence>
<proteinExistence type="predicted"/>
<evidence type="ECO:0000313" key="2">
    <source>
        <dbReference type="EMBL" id="CAI5785779.1"/>
    </source>
</evidence>
<keyword evidence="3" id="KW-1185">Reference proteome</keyword>
<feature type="compositionally biased region" description="Polar residues" evidence="1">
    <location>
        <begin position="109"/>
        <end position="120"/>
    </location>
</feature>
<gene>
    <name evidence="2" type="ORF">PODLI_1B025851</name>
</gene>
<reference evidence="2" key="1">
    <citation type="submission" date="2022-12" db="EMBL/GenBank/DDBJ databases">
        <authorList>
            <person name="Alioto T."/>
            <person name="Alioto T."/>
            <person name="Gomez Garrido J."/>
        </authorList>
    </citation>
    <scope>NUCLEOTIDE SEQUENCE</scope>
</reference>
<protein>
    <submittedName>
        <fullName evidence="2">Uncharacterized protein</fullName>
    </submittedName>
</protein>
<dbReference type="EMBL" id="OX395135">
    <property type="protein sequence ID" value="CAI5785779.1"/>
    <property type="molecule type" value="Genomic_DNA"/>
</dbReference>